<comment type="caution">
    <text evidence="1">The sequence shown here is derived from an EMBL/GenBank/DDBJ whole genome shotgun (WGS) entry which is preliminary data.</text>
</comment>
<proteinExistence type="predicted"/>
<evidence type="ECO:0000313" key="2">
    <source>
        <dbReference type="Proteomes" id="UP000295543"/>
    </source>
</evidence>
<organism evidence="1 2">
    <name type="scientific">Luteimonas terrae</name>
    <dbReference type="NCBI Taxonomy" id="1530191"/>
    <lineage>
        <taxon>Bacteria</taxon>
        <taxon>Pseudomonadati</taxon>
        <taxon>Pseudomonadota</taxon>
        <taxon>Gammaproteobacteria</taxon>
        <taxon>Lysobacterales</taxon>
        <taxon>Lysobacteraceae</taxon>
        <taxon>Luteimonas</taxon>
    </lineage>
</organism>
<accession>A0A4R5U6Y4</accession>
<dbReference type="AlphaFoldDB" id="A0A4R5U6Y4"/>
<keyword evidence="2" id="KW-1185">Reference proteome</keyword>
<sequence length="84" mass="9122">MSWDALQSAALDALGHVRYRVQMPGQTLPEHPLVDPLLHAAGLHREADGAFALMRSLGPLDALRAPTAKRALWPRLRGLRAHGG</sequence>
<dbReference type="EMBL" id="SMTG01000005">
    <property type="protein sequence ID" value="TDK30015.1"/>
    <property type="molecule type" value="Genomic_DNA"/>
</dbReference>
<dbReference type="RefSeq" id="WP_133394207.1">
    <property type="nucleotide sequence ID" value="NZ_SMTG01000005.1"/>
</dbReference>
<dbReference type="OrthoDB" id="6028077at2"/>
<name>A0A4R5U6Y4_9GAMM</name>
<dbReference type="Proteomes" id="UP000295543">
    <property type="component" value="Unassembled WGS sequence"/>
</dbReference>
<gene>
    <name evidence="1" type="ORF">E2F49_12495</name>
</gene>
<evidence type="ECO:0000313" key="1">
    <source>
        <dbReference type="EMBL" id="TDK30015.1"/>
    </source>
</evidence>
<reference evidence="1 2" key="1">
    <citation type="submission" date="2019-03" db="EMBL/GenBank/DDBJ databases">
        <title>Luteimonas zhaokaii sp.nov., isolated from the rectal contents of Plateau pika in Yushu, Qinghai Province, China.</title>
        <authorList>
            <person name="Zhang G."/>
        </authorList>
    </citation>
    <scope>NUCLEOTIDE SEQUENCE [LARGE SCALE GENOMIC DNA]</scope>
    <source>
        <strain evidence="1 2">THG-MD21</strain>
    </source>
</reference>
<protein>
    <submittedName>
        <fullName evidence="1">Uncharacterized protein</fullName>
    </submittedName>
</protein>